<keyword evidence="1" id="KW-0472">Membrane</keyword>
<accession>A0A919U1A6</accession>
<keyword evidence="4" id="KW-1185">Reference proteome</keyword>
<dbReference type="Pfam" id="PF10708">
    <property type="entry name" value="DUF2510"/>
    <property type="match status" value="1"/>
</dbReference>
<gene>
    <name evidence="3" type="ORF">Cch01nite_19250</name>
</gene>
<protein>
    <recommendedName>
        <fullName evidence="2">DUF2510 domain-containing protein</fullName>
    </recommendedName>
</protein>
<keyword evidence="1" id="KW-1133">Transmembrane helix</keyword>
<evidence type="ECO:0000313" key="4">
    <source>
        <dbReference type="Proteomes" id="UP000632740"/>
    </source>
</evidence>
<sequence>MSSLPAAGWYDDGVTAGVLRWFDGASWTEHTRPTAAPVPPPVAAQAPVSTFGTLPVGRLGQSLNLADRVLEGEAYQRNRLDDAIRLRRRGVTMFGSALVVLLVTGAIGIAMHGADTIWYAGVAGAVFLGIRAGRDYQNATFRGAPPLTATAWVLAGAALVVALVVLFAGPVVEIRSLSHLGDTVGQ</sequence>
<comment type="caution">
    <text evidence="3">The sequence shown here is derived from an EMBL/GenBank/DDBJ whole genome shotgun (WGS) entry which is preliminary data.</text>
</comment>
<proteinExistence type="predicted"/>
<dbReference type="InterPro" id="IPR018929">
    <property type="entry name" value="DUF2510"/>
</dbReference>
<feature type="transmembrane region" description="Helical" evidence="1">
    <location>
        <begin position="117"/>
        <end position="134"/>
    </location>
</feature>
<feature type="transmembrane region" description="Helical" evidence="1">
    <location>
        <begin position="91"/>
        <end position="111"/>
    </location>
</feature>
<organism evidence="3 4">
    <name type="scientific">Cellulomonas chitinilytica</name>
    <dbReference type="NCBI Taxonomy" id="398759"/>
    <lineage>
        <taxon>Bacteria</taxon>
        <taxon>Bacillati</taxon>
        <taxon>Actinomycetota</taxon>
        <taxon>Actinomycetes</taxon>
        <taxon>Micrococcales</taxon>
        <taxon>Cellulomonadaceae</taxon>
        <taxon>Cellulomonas</taxon>
    </lineage>
</organism>
<dbReference type="RefSeq" id="WP_203752233.1">
    <property type="nucleotide sequence ID" value="NZ_BONK01000006.1"/>
</dbReference>
<evidence type="ECO:0000259" key="2">
    <source>
        <dbReference type="Pfam" id="PF10708"/>
    </source>
</evidence>
<keyword evidence="1" id="KW-0812">Transmembrane</keyword>
<evidence type="ECO:0000256" key="1">
    <source>
        <dbReference type="SAM" id="Phobius"/>
    </source>
</evidence>
<dbReference type="Proteomes" id="UP000632740">
    <property type="component" value="Unassembled WGS sequence"/>
</dbReference>
<dbReference type="EMBL" id="BONK01000006">
    <property type="protein sequence ID" value="GIG21201.1"/>
    <property type="molecule type" value="Genomic_DNA"/>
</dbReference>
<name>A0A919U1A6_9CELL</name>
<reference evidence="3" key="1">
    <citation type="submission" date="2021-01" db="EMBL/GenBank/DDBJ databases">
        <title>Whole genome shotgun sequence of Cellulomonas chitinilytica NBRC 110799.</title>
        <authorList>
            <person name="Komaki H."/>
            <person name="Tamura T."/>
        </authorList>
    </citation>
    <scope>NUCLEOTIDE SEQUENCE</scope>
    <source>
        <strain evidence="3">NBRC 110799</strain>
    </source>
</reference>
<feature type="transmembrane region" description="Helical" evidence="1">
    <location>
        <begin position="146"/>
        <end position="168"/>
    </location>
</feature>
<evidence type="ECO:0000313" key="3">
    <source>
        <dbReference type="EMBL" id="GIG21201.1"/>
    </source>
</evidence>
<feature type="domain" description="DUF2510" evidence="2">
    <location>
        <begin position="7"/>
        <end position="39"/>
    </location>
</feature>
<dbReference type="AlphaFoldDB" id="A0A919U1A6"/>